<accession>A0A644XPP6</accession>
<dbReference type="AlphaFoldDB" id="A0A644XPP6"/>
<sequence length="63" mass="6856">MLLNHAMSKLNSQKPITVQTFAYTVLAGIGARKLYIKFGFKEVEQAGLNPAGIPTVILERAPV</sequence>
<name>A0A644XPP6_9ZZZZ</name>
<dbReference type="EMBL" id="VSSQ01002934">
    <property type="protein sequence ID" value="MPM18180.1"/>
    <property type="molecule type" value="Genomic_DNA"/>
</dbReference>
<protein>
    <recommendedName>
        <fullName evidence="2">N-acetyltransferase domain-containing protein</fullName>
    </recommendedName>
</protein>
<organism evidence="1">
    <name type="scientific">bioreactor metagenome</name>
    <dbReference type="NCBI Taxonomy" id="1076179"/>
    <lineage>
        <taxon>unclassified sequences</taxon>
        <taxon>metagenomes</taxon>
        <taxon>ecological metagenomes</taxon>
    </lineage>
</organism>
<gene>
    <name evidence="1" type="ORF">SDC9_64586</name>
</gene>
<evidence type="ECO:0008006" key="2">
    <source>
        <dbReference type="Google" id="ProtNLM"/>
    </source>
</evidence>
<proteinExistence type="predicted"/>
<evidence type="ECO:0000313" key="1">
    <source>
        <dbReference type="EMBL" id="MPM18180.1"/>
    </source>
</evidence>
<reference evidence="1" key="1">
    <citation type="submission" date="2019-08" db="EMBL/GenBank/DDBJ databases">
        <authorList>
            <person name="Kucharzyk K."/>
            <person name="Murdoch R.W."/>
            <person name="Higgins S."/>
            <person name="Loffler F."/>
        </authorList>
    </citation>
    <scope>NUCLEOTIDE SEQUENCE</scope>
</reference>
<comment type="caution">
    <text evidence="1">The sequence shown here is derived from an EMBL/GenBank/DDBJ whole genome shotgun (WGS) entry which is preliminary data.</text>
</comment>